<dbReference type="EMBL" id="JAVDTL010000001">
    <property type="protein sequence ID" value="MDR6765194.1"/>
    <property type="molecule type" value="Genomic_DNA"/>
</dbReference>
<evidence type="ECO:0000313" key="5">
    <source>
        <dbReference type="EMBL" id="MDR6835632.1"/>
    </source>
</evidence>
<dbReference type="SUPFAM" id="SSF47473">
    <property type="entry name" value="EF-hand"/>
    <property type="match status" value="1"/>
</dbReference>
<protein>
    <recommendedName>
        <fullName evidence="3">EF-hand domain-containing protein</fullName>
    </recommendedName>
</protein>
<evidence type="ECO:0000313" key="7">
    <source>
        <dbReference type="Proteomes" id="UP001253458"/>
    </source>
</evidence>
<evidence type="ECO:0000256" key="2">
    <source>
        <dbReference type="SAM" id="SignalP"/>
    </source>
</evidence>
<feature type="chain" id="PRO_5042572524" description="EF-hand domain-containing protein" evidence="2">
    <location>
        <begin position="33"/>
        <end position="122"/>
    </location>
</feature>
<dbReference type="CDD" id="cd00051">
    <property type="entry name" value="EFh"/>
    <property type="match status" value="1"/>
</dbReference>
<evidence type="ECO:0000313" key="4">
    <source>
        <dbReference type="EMBL" id="MDR6765194.1"/>
    </source>
</evidence>
<feature type="region of interest" description="Disordered" evidence="1">
    <location>
        <begin position="30"/>
        <end position="66"/>
    </location>
</feature>
<comment type="caution">
    <text evidence="4">The sequence shown here is derived from an EMBL/GenBank/DDBJ whole genome shotgun (WGS) entry which is preliminary data.</text>
</comment>
<keyword evidence="6" id="KW-1185">Reference proteome</keyword>
<dbReference type="Proteomes" id="UP001253458">
    <property type="component" value="Unassembled WGS sequence"/>
</dbReference>
<dbReference type="EMBL" id="JAVDTS010000001">
    <property type="protein sequence ID" value="MDR6835632.1"/>
    <property type="molecule type" value="Genomic_DNA"/>
</dbReference>
<dbReference type="Proteomes" id="UP001249076">
    <property type="component" value="Unassembled WGS sequence"/>
</dbReference>
<dbReference type="InterPro" id="IPR011992">
    <property type="entry name" value="EF-hand-dom_pair"/>
</dbReference>
<proteinExistence type="predicted"/>
<accession>A0AAJ2F074</accession>
<reference evidence="4 6" key="1">
    <citation type="submission" date="2023-07" db="EMBL/GenBank/DDBJ databases">
        <title>Sorghum-associated microbial communities from plants grown in Nebraska, USA.</title>
        <authorList>
            <person name="Schachtman D."/>
        </authorList>
    </citation>
    <scope>NUCLEOTIDE SEQUENCE</scope>
    <source>
        <strain evidence="5 6">BE105</strain>
        <strain evidence="4">BE69</strain>
    </source>
</reference>
<feature type="domain" description="EF-hand" evidence="3">
    <location>
        <begin position="91"/>
        <end position="122"/>
    </location>
</feature>
<feature type="region of interest" description="Disordered" evidence="1">
    <location>
        <begin position="97"/>
        <end position="122"/>
    </location>
</feature>
<name>A0AAJ2F074_ACIDE</name>
<dbReference type="InterPro" id="IPR002048">
    <property type="entry name" value="EF_hand_dom"/>
</dbReference>
<dbReference type="InterPro" id="IPR018247">
    <property type="entry name" value="EF_Hand_1_Ca_BS"/>
</dbReference>
<dbReference type="PROSITE" id="PS50222">
    <property type="entry name" value="EF_HAND_2"/>
    <property type="match status" value="1"/>
</dbReference>
<gene>
    <name evidence="4" type="ORF">J2W88_000452</name>
    <name evidence="5" type="ORF">J2W93_000453</name>
</gene>
<sequence length="122" mass="12439">MKALQRRNYSFDTRSVMLFAALSLGGVGALQAQTSSSSSPPQFGPASKSTAQSGSGFSVGPSSGGVSTAAAAAFDKADSNKDGQLSAQEAATLPAISQRFKELDTDKNGSLSRAEFNKGVQS</sequence>
<dbReference type="AlphaFoldDB" id="A0AAJ2F074"/>
<evidence type="ECO:0000256" key="1">
    <source>
        <dbReference type="SAM" id="MobiDB-lite"/>
    </source>
</evidence>
<feature type="signal peptide" evidence="2">
    <location>
        <begin position="1"/>
        <end position="32"/>
    </location>
</feature>
<dbReference type="Gene3D" id="1.10.238.10">
    <property type="entry name" value="EF-hand"/>
    <property type="match status" value="1"/>
</dbReference>
<evidence type="ECO:0000259" key="3">
    <source>
        <dbReference type="PROSITE" id="PS50222"/>
    </source>
</evidence>
<organism evidence="4 7">
    <name type="scientific">Acidovorax delafieldii</name>
    <name type="common">Pseudomonas delafieldii</name>
    <dbReference type="NCBI Taxonomy" id="47920"/>
    <lineage>
        <taxon>Bacteria</taxon>
        <taxon>Pseudomonadati</taxon>
        <taxon>Pseudomonadota</taxon>
        <taxon>Betaproteobacteria</taxon>
        <taxon>Burkholderiales</taxon>
        <taxon>Comamonadaceae</taxon>
        <taxon>Acidovorax</taxon>
    </lineage>
</organism>
<keyword evidence="2" id="KW-0732">Signal</keyword>
<dbReference type="RefSeq" id="WP_209816635.1">
    <property type="nucleotide sequence ID" value="NZ_JAVDTL010000001.1"/>
</dbReference>
<dbReference type="Pfam" id="PF13202">
    <property type="entry name" value="EF-hand_5"/>
    <property type="match status" value="2"/>
</dbReference>
<evidence type="ECO:0000313" key="6">
    <source>
        <dbReference type="Proteomes" id="UP001249076"/>
    </source>
</evidence>
<dbReference type="GO" id="GO:0005509">
    <property type="term" value="F:calcium ion binding"/>
    <property type="evidence" value="ECO:0007669"/>
    <property type="project" value="InterPro"/>
</dbReference>
<dbReference type="PROSITE" id="PS00018">
    <property type="entry name" value="EF_HAND_1"/>
    <property type="match status" value="1"/>
</dbReference>